<feature type="zinc finger region" description="C4-type" evidence="7">
    <location>
        <begin position="58"/>
        <end position="73"/>
    </location>
</feature>
<evidence type="ECO:0000313" key="10">
    <source>
        <dbReference type="Proteomes" id="UP000611629"/>
    </source>
</evidence>
<organism evidence="9 10">
    <name type="scientific">Sedimentibacter hydroxybenzoicus DSM 7310</name>
    <dbReference type="NCBI Taxonomy" id="1123245"/>
    <lineage>
        <taxon>Bacteria</taxon>
        <taxon>Bacillati</taxon>
        <taxon>Bacillota</taxon>
        <taxon>Tissierellia</taxon>
        <taxon>Sedimentibacter</taxon>
    </lineage>
</organism>
<dbReference type="InterPro" id="IPR000093">
    <property type="entry name" value="DNA_Rcmb_RecR"/>
</dbReference>
<dbReference type="GO" id="GO:0006310">
    <property type="term" value="P:DNA recombination"/>
    <property type="evidence" value="ECO:0007669"/>
    <property type="project" value="UniProtKB-UniRule"/>
</dbReference>
<dbReference type="EMBL" id="JACBNQ010000017">
    <property type="protein sequence ID" value="NYB75105.1"/>
    <property type="molecule type" value="Genomic_DNA"/>
</dbReference>
<keyword evidence="1 7" id="KW-0479">Metal-binding</keyword>
<dbReference type="Proteomes" id="UP000611629">
    <property type="component" value="Unassembled WGS sequence"/>
</dbReference>
<dbReference type="HAMAP" id="MF_00017">
    <property type="entry name" value="RecR"/>
    <property type="match status" value="1"/>
</dbReference>
<gene>
    <name evidence="7 9" type="primary">recR</name>
    <name evidence="9" type="ORF">HZF24_13230</name>
</gene>
<dbReference type="Pfam" id="PF21175">
    <property type="entry name" value="RecR_C"/>
    <property type="match status" value="1"/>
</dbReference>
<evidence type="ECO:0000256" key="3">
    <source>
        <dbReference type="ARBA" id="ARBA00022771"/>
    </source>
</evidence>
<keyword evidence="6 7" id="KW-0234">DNA repair</keyword>
<accession>A0A974BKQ0</accession>
<dbReference type="PROSITE" id="PS50880">
    <property type="entry name" value="TOPRIM"/>
    <property type="match status" value="1"/>
</dbReference>
<dbReference type="GO" id="GO:0006281">
    <property type="term" value="P:DNA repair"/>
    <property type="evidence" value="ECO:0007669"/>
    <property type="project" value="UniProtKB-UniRule"/>
</dbReference>
<keyword evidence="3 7" id="KW-0863">Zinc-finger</keyword>
<dbReference type="InterPro" id="IPR023627">
    <property type="entry name" value="Rcmb_RecR"/>
</dbReference>
<evidence type="ECO:0000256" key="4">
    <source>
        <dbReference type="ARBA" id="ARBA00022833"/>
    </source>
</evidence>
<dbReference type="Gene3D" id="1.10.8.420">
    <property type="entry name" value="RecR Domain 1"/>
    <property type="match status" value="1"/>
</dbReference>
<dbReference type="Pfam" id="PF21176">
    <property type="entry name" value="RecR_HhH"/>
    <property type="match status" value="1"/>
</dbReference>
<evidence type="ECO:0000256" key="2">
    <source>
        <dbReference type="ARBA" id="ARBA00022763"/>
    </source>
</evidence>
<dbReference type="InterPro" id="IPR015967">
    <property type="entry name" value="Rcmb_RecR_Znf"/>
</dbReference>
<evidence type="ECO:0000259" key="8">
    <source>
        <dbReference type="PROSITE" id="PS50880"/>
    </source>
</evidence>
<dbReference type="InterPro" id="IPR006171">
    <property type="entry name" value="TOPRIM_dom"/>
</dbReference>
<dbReference type="SMART" id="SM00493">
    <property type="entry name" value="TOPRIM"/>
    <property type="match status" value="1"/>
</dbReference>
<dbReference type="CDD" id="cd01025">
    <property type="entry name" value="TOPRIM_recR"/>
    <property type="match status" value="1"/>
</dbReference>
<dbReference type="InterPro" id="IPR003583">
    <property type="entry name" value="Hlx-hairpin-Hlx_DNA-bd_motif"/>
</dbReference>
<dbReference type="Pfam" id="PF13662">
    <property type="entry name" value="Toprim_4"/>
    <property type="match status" value="1"/>
</dbReference>
<comment type="caution">
    <text evidence="9">The sequence shown here is derived from an EMBL/GenBank/DDBJ whole genome shotgun (WGS) entry which is preliminary data.</text>
</comment>
<comment type="similarity">
    <text evidence="7">Belongs to the RecR family.</text>
</comment>
<keyword evidence="4 7" id="KW-0862">Zinc</keyword>
<dbReference type="RefSeq" id="WP_179238812.1">
    <property type="nucleotide sequence ID" value="NZ_JACBNQ010000017.1"/>
</dbReference>
<sequence>MEQYTPPITKLIEELAKLPGIGRKSAQRLAFHILDMKGNDVVELAKAIVNAKKYTKHCTTCGNLAEGDICSICSSFKRDHSTICVVEDVRDISAMERTKEFKGVYHVLHGTISPLDGIGPDEINIKSLISRLNADVTEVILATNPTIEGEATAVYISRLIKPMGIKTTRIAHGIPVGGDIEYADEVTLMRAMEGRREM</sequence>
<dbReference type="Gene3D" id="6.10.250.240">
    <property type="match status" value="1"/>
</dbReference>
<dbReference type="InterPro" id="IPR034137">
    <property type="entry name" value="TOPRIM_RecR"/>
</dbReference>
<keyword evidence="2 7" id="KW-0227">DNA damage</keyword>
<dbReference type="Pfam" id="PF02132">
    <property type="entry name" value="RecR_ZnF"/>
    <property type="match status" value="1"/>
</dbReference>
<feature type="domain" description="Toprim" evidence="8">
    <location>
        <begin position="81"/>
        <end position="175"/>
    </location>
</feature>
<evidence type="ECO:0000256" key="5">
    <source>
        <dbReference type="ARBA" id="ARBA00023172"/>
    </source>
</evidence>
<evidence type="ECO:0000256" key="6">
    <source>
        <dbReference type="ARBA" id="ARBA00023204"/>
    </source>
</evidence>
<dbReference type="SUPFAM" id="SSF111304">
    <property type="entry name" value="Recombination protein RecR"/>
    <property type="match status" value="1"/>
</dbReference>
<comment type="function">
    <text evidence="7">May play a role in DNA repair. It seems to be involved in an RecBC-independent recombinational process of DNA repair. It may act with RecF and RecO.</text>
</comment>
<dbReference type="PROSITE" id="PS01300">
    <property type="entry name" value="RECR"/>
    <property type="match status" value="1"/>
</dbReference>
<reference evidence="9" key="1">
    <citation type="submission" date="2020-07" db="EMBL/GenBank/DDBJ databases">
        <title>Genomic analysis of a strain of Sedimentibacter Hydroxybenzoicus DSM7310.</title>
        <authorList>
            <person name="Ma S."/>
        </authorList>
    </citation>
    <scope>NUCLEOTIDE SEQUENCE</scope>
    <source>
        <strain evidence="9">DSM 7310</strain>
    </source>
</reference>
<keyword evidence="5 7" id="KW-0233">DNA recombination</keyword>
<evidence type="ECO:0000256" key="7">
    <source>
        <dbReference type="HAMAP-Rule" id="MF_00017"/>
    </source>
</evidence>
<dbReference type="GO" id="GO:0008270">
    <property type="term" value="F:zinc ion binding"/>
    <property type="evidence" value="ECO:0007669"/>
    <property type="project" value="UniProtKB-KW"/>
</dbReference>
<dbReference type="AlphaFoldDB" id="A0A974BKQ0"/>
<keyword evidence="10" id="KW-1185">Reference proteome</keyword>
<dbReference type="Gene3D" id="3.40.1360.10">
    <property type="match status" value="1"/>
</dbReference>
<dbReference type="PANTHER" id="PTHR30446:SF0">
    <property type="entry name" value="RECOMBINATION PROTEIN RECR"/>
    <property type="match status" value="1"/>
</dbReference>
<protein>
    <recommendedName>
        <fullName evidence="7">Recombination protein RecR</fullName>
    </recommendedName>
</protein>
<dbReference type="GO" id="GO:0003677">
    <property type="term" value="F:DNA binding"/>
    <property type="evidence" value="ECO:0007669"/>
    <property type="project" value="UniProtKB-UniRule"/>
</dbReference>
<dbReference type="SMART" id="SM00278">
    <property type="entry name" value="HhH1"/>
    <property type="match status" value="1"/>
</dbReference>
<name>A0A974BKQ0_SEDHY</name>
<dbReference type="PANTHER" id="PTHR30446">
    <property type="entry name" value="RECOMBINATION PROTEIN RECR"/>
    <property type="match status" value="1"/>
</dbReference>
<dbReference type="NCBIfam" id="TIGR00615">
    <property type="entry name" value="recR"/>
    <property type="match status" value="1"/>
</dbReference>
<proteinExistence type="inferred from homology"/>
<evidence type="ECO:0000313" key="9">
    <source>
        <dbReference type="EMBL" id="NYB75105.1"/>
    </source>
</evidence>
<evidence type="ECO:0000256" key="1">
    <source>
        <dbReference type="ARBA" id="ARBA00022723"/>
    </source>
</evidence>